<dbReference type="AlphaFoldDB" id="L0KD19"/>
<keyword evidence="7" id="KW-1185">Reference proteome</keyword>
<dbReference type="EMBL" id="CP003359">
    <property type="protein sequence ID" value="AGB42274.1"/>
    <property type="molecule type" value="Genomic_DNA"/>
</dbReference>
<dbReference type="Proteomes" id="UP000010880">
    <property type="component" value="Chromosome"/>
</dbReference>
<name>L0KD19_HALHC</name>
<evidence type="ECO:0000256" key="3">
    <source>
        <dbReference type="ARBA" id="ARBA00043995"/>
    </source>
</evidence>
<keyword evidence="1" id="KW-0328">Glycosyltransferase</keyword>
<dbReference type="HOGENOM" id="CLU_038371_0_0_9"/>
<dbReference type="GO" id="GO:0008713">
    <property type="term" value="F:ADP-heptose-lipopolysaccharide heptosyltransferase activity"/>
    <property type="evidence" value="ECO:0007669"/>
    <property type="project" value="UniProtKB-EC"/>
</dbReference>
<protein>
    <recommendedName>
        <fullName evidence="4">lipopolysaccharide heptosyltransferase II</fullName>
        <ecNumber evidence="4">2.4.99.24</ecNumber>
    </recommendedName>
</protein>
<dbReference type="GO" id="GO:0009244">
    <property type="term" value="P:lipopolysaccharide core region biosynthetic process"/>
    <property type="evidence" value="ECO:0007669"/>
    <property type="project" value="TreeGrafter"/>
</dbReference>
<gene>
    <name evidence="6" type="ordered locus">Halha_2400</name>
</gene>
<dbReference type="InterPro" id="IPR011910">
    <property type="entry name" value="RfaF"/>
</dbReference>
<dbReference type="Gene3D" id="3.40.50.2000">
    <property type="entry name" value="Glycogen Phosphorylase B"/>
    <property type="match status" value="2"/>
</dbReference>
<organism evidence="6 7">
    <name type="scientific">Halobacteroides halobius (strain ATCC 35273 / DSM 5150 / MD-1)</name>
    <dbReference type="NCBI Taxonomy" id="748449"/>
    <lineage>
        <taxon>Bacteria</taxon>
        <taxon>Bacillati</taxon>
        <taxon>Bacillota</taxon>
        <taxon>Clostridia</taxon>
        <taxon>Halanaerobiales</taxon>
        <taxon>Halobacteroidaceae</taxon>
        <taxon>Halobacteroides</taxon>
    </lineage>
</organism>
<dbReference type="eggNOG" id="COG0859">
    <property type="taxonomic scope" value="Bacteria"/>
</dbReference>
<dbReference type="EC" id="2.4.99.24" evidence="4"/>
<dbReference type="SUPFAM" id="SSF53756">
    <property type="entry name" value="UDP-Glycosyltransferase/glycogen phosphorylase"/>
    <property type="match status" value="1"/>
</dbReference>
<dbReference type="InterPro" id="IPR051199">
    <property type="entry name" value="LPS_LOS_Heptosyltrfase"/>
</dbReference>
<evidence type="ECO:0000256" key="5">
    <source>
        <dbReference type="ARBA" id="ARBA00047503"/>
    </source>
</evidence>
<evidence type="ECO:0000313" key="6">
    <source>
        <dbReference type="EMBL" id="AGB42274.1"/>
    </source>
</evidence>
<comment type="catalytic activity">
    <reaction evidence="5">
        <text>an L-alpha-D-Hep-(1-&gt;5)-[alpha-Kdo-(2-&gt;4)]-alpha-Kdo-(2-&gt;6)-lipid A + ADP-L-glycero-beta-D-manno-heptose = an L-alpha-D-Hep-(1-&gt;3)-L-alpha-D-Hep-(1-&gt;5)-[alpha-Kdo-(2-&gt;4)]-alpha-Kdo-(2-&gt;6)-lipid A + ADP + H(+)</text>
        <dbReference type="Rhea" id="RHEA:74071"/>
        <dbReference type="ChEBI" id="CHEBI:15378"/>
        <dbReference type="ChEBI" id="CHEBI:61506"/>
        <dbReference type="ChEBI" id="CHEBI:193068"/>
        <dbReference type="ChEBI" id="CHEBI:193069"/>
        <dbReference type="ChEBI" id="CHEBI:456216"/>
        <dbReference type="EC" id="2.4.99.24"/>
    </reaction>
</comment>
<dbReference type="KEGG" id="hhl:Halha_2400"/>
<dbReference type="CDD" id="cd03789">
    <property type="entry name" value="GT9_LPS_heptosyltransferase"/>
    <property type="match status" value="1"/>
</dbReference>
<dbReference type="OrthoDB" id="9797795at2"/>
<reference evidence="7" key="1">
    <citation type="submission" date="2012-02" db="EMBL/GenBank/DDBJ databases">
        <title>The complete genome of Halobacteroides halobius DSM 5150.</title>
        <authorList>
            <person name="Lucas S."/>
            <person name="Copeland A."/>
            <person name="Lapidus A."/>
            <person name="Glavina del Rio T."/>
            <person name="Dalin E."/>
            <person name="Tice H."/>
            <person name="Bruce D."/>
            <person name="Goodwin L."/>
            <person name="Pitluck S."/>
            <person name="Peters L."/>
            <person name="Mikhailova N."/>
            <person name="Gu W."/>
            <person name="Kyrpides N."/>
            <person name="Mavromatis K."/>
            <person name="Ivanova N."/>
            <person name="Brettin T."/>
            <person name="Detter J.C."/>
            <person name="Han C."/>
            <person name="Larimer F."/>
            <person name="Land M."/>
            <person name="Hauser L."/>
            <person name="Markowitz V."/>
            <person name="Cheng J.-F."/>
            <person name="Hugenholtz P."/>
            <person name="Woyke T."/>
            <person name="Wu D."/>
            <person name="Tindall B."/>
            <person name="Pomrenke H."/>
            <person name="Brambilla E."/>
            <person name="Klenk H.-P."/>
            <person name="Eisen J.A."/>
        </authorList>
    </citation>
    <scope>NUCLEOTIDE SEQUENCE [LARGE SCALE GENOMIC DNA]</scope>
    <source>
        <strain evidence="7">ATCC 35273 / DSM 5150 / MD-1</strain>
    </source>
</reference>
<proteinExistence type="inferred from homology"/>
<dbReference type="GO" id="GO:0005829">
    <property type="term" value="C:cytosol"/>
    <property type="evidence" value="ECO:0007669"/>
    <property type="project" value="TreeGrafter"/>
</dbReference>
<dbReference type="RefSeq" id="WP_015327988.1">
    <property type="nucleotide sequence ID" value="NC_019978.1"/>
</dbReference>
<dbReference type="InterPro" id="IPR002201">
    <property type="entry name" value="Glyco_trans_9"/>
</dbReference>
<sequence length="333" mass="37049">MNQMQKAERIVIIDLLYLGDLLFATPFFRNLKKNFPQARIDLVANANFAEIIEDNPHLEQVYAYDKDWGLTESWSFARELSGNDYDLGLNIHGNWRTALLLKIINPKYSVGYGTKGRGVFLDQTLTPVEAGHMVDNYLALLPEIDLDIFDDAGQELGINDSALESMEQFLTTANTDENKIIGLNTGASWPTKRWPCHNWANLADKLIKQGAKVVFFGGPGDVDRVDQIVNMMEEEPIVAAGKTNLKELAALASLCDLFISGDSGPVHVAASVDTPTIAIFGPSDEKKYHPYGENHQVIKTELDCRPCGEHECPLEHHQCMENISAEEVLSCVL</sequence>
<dbReference type="Pfam" id="PF01075">
    <property type="entry name" value="Glyco_transf_9"/>
    <property type="match status" value="1"/>
</dbReference>
<dbReference type="STRING" id="748449.Halha_2400"/>
<accession>L0KD19</accession>
<evidence type="ECO:0000313" key="7">
    <source>
        <dbReference type="Proteomes" id="UP000010880"/>
    </source>
</evidence>
<evidence type="ECO:0000256" key="1">
    <source>
        <dbReference type="ARBA" id="ARBA00022676"/>
    </source>
</evidence>
<keyword evidence="2 6" id="KW-0808">Transferase</keyword>
<dbReference type="NCBIfam" id="TIGR02195">
    <property type="entry name" value="heptsyl_trn_II"/>
    <property type="match status" value="1"/>
</dbReference>
<evidence type="ECO:0000256" key="4">
    <source>
        <dbReference type="ARBA" id="ARBA00044042"/>
    </source>
</evidence>
<comment type="similarity">
    <text evidence="3">Belongs to the glycosyltransferase 9 family.</text>
</comment>
<evidence type="ECO:0000256" key="2">
    <source>
        <dbReference type="ARBA" id="ARBA00022679"/>
    </source>
</evidence>
<dbReference type="PANTHER" id="PTHR30160">
    <property type="entry name" value="TETRAACYLDISACCHARIDE 4'-KINASE-RELATED"/>
    <property type="match status" value="1"/>
</dbReference>